<feature type="transmembrane region" description="Helical" evidence="5">
    <location>
        <begin position="314"/>
        <end position="336"/>
    </location>
</feature>
<protein>
    <submittedName>
        <fullName evidence="6">Uncharacterized protein</fullName>
    </submittedName>
</protein>
<evidence type="ECO:0000256" key="4">
    <source>
        <dbReference type="ARBA" id="ARBA00023136"/>
    </source>
</evidence>
<proteinExistence type="predicted"/>
<gene>
    <name evidence="6" type="ORF">C8A05DRAFT_32398</name>
</gene>
<dbReference type="InterPro" id="IPR045863">
    <property type="entry name" value="CorA_TM1_TM2"/>
</dbReference>
<dbReference type="GO" id="GO:0016020">
    <property type="term" value="C:membrane"/>
    <property type="evidence" value="ECO:0007669"/>
    <property type="project" value="UniProtKB-SubCell"/>
</dbReference>
<evidence type="ECO:0000256" key="5">
    <source>
        <dbReference type="SAM" id="Phobius"/>
    </source>
</evidence>
<organism evidence="6 7">
    <name type="scientific">Staphylotrichum tortipilum</name>
    <dbReference type="NCBI Taxonomy" id="2831512"/>
    <lineage>
        <taxon>Eukaryota</taxon>
        <taxon>Fungi</taxon>
        <taxon>Dikarya</taxon>
        <taxon>Ascomycota</taxon>
        <taxon>Pezizomycotina</taxon>
        <taxon>Sordariomycetes</taxon>
        <taxon>Sordariomycetidae</taxon>
        <taxon>Sordariales</taxon>
        <taxon>Chaetomiaceae</taxon>
        <taxon>Staphylotrichum</taxon>
    </lineage>
</organism>
<evidence type="ECO:0000256" key="1">
    <source>
        <dbReference type="ARBA" id="ARBA00004141"/>
    </source>
</evidence>
<evidence type="ECO:0000256" key="2">
    <source>
        <dbReference type="ARBA" id="ARBA00022692"/>
    </source>
</evidence>
<reference evidence="6" key="2">
    <citation type="submission" date="2023-05" db="EMBL/GenBank/DDBJ databases">
        <authorList>
            <consortium name="Lawrence Berkeley National Laboratory"/>
            <person name="Steindorff A."/>
            <person name="Hensen N."/>
            <person name="Bonometti L."/>
            <person name="Westerberg I."/>
            <person name="Brannstrom I.O."/>
            <person name="Guillou S."/>
            <person name="Cros-Aarteil S."/>
            <person name="Calhoun S."/>
            <person name="Haridas S."/>
            <person name="Kuo A."/>
            <person name="Mondo S."/>
            <person name="Pangilinan J."/>
            <person name="Riley R."/>
            <person name="Labutti K."/>
            <person name="Andreopoulos B."/>
            <person name="Lipzen A."/>
            <person name="Chen C."/>
            <person name="Yanf M."/>
            <person name="Daum C."/>
            <person name="Ng V."/>
            <person name="Clum A."/>
            <person name="Ohm R."/>
            <person name="Martin F."/>
            <person name="Silar P."/>
            <person name="Natvig D."/>
            <person name="Lalanne C."/>
            <person name="Gautier V."/>
            <person name="Ament-Velasquez S.L."/>
            <person name="Kruys A."/>
            <person name="Hutchinson M.I."/>
            <person name="Powell A.J."/>
            <person name="Barry K."/>
            <person name="Miller A.N."/>
            <person name="Grigoriev I.V."/>
            <person name="Debuchy R."/>
            <person name="Gladieux P."/>
            <person name="Thoren M.H."/>
            <person name="Johannesson H."/>
        </authorList>
    </citation>
    <scope>NUCLEOTIDE SEQUENCE</scope>
    <source>
        <strain evidence="6">CBS 103.79</strain>
    </source>
</reference>
<keyword evidence="4 5" id="KW-0472">Membrane</keyword>
<evidence type="ECO:0000256" key="3">
    <source>
        <dbReference type="ARBA" id="ARBA00022989"/>
    </source>
</evidence>
<keyword evidence="2 5" id="KW-0812">Transmembrane</keyword>
<dbReference type="Gene3D" id="1.20.58.340">
    <property type="entry name" value="Magnesium transport protein CorA, transmembrane region"/>
    <property type="match status" value="1"/>
</dbReference>
<feature type="transmembrane region" description="Helical" evidence="5">
    <location>
        <begin position="279"/>
        <end position="302"/>
    </location>
</feature>
<keyword evidence="7" id="KW-1185">Reference proteome</keyword>
<dbReference type="SUPFAM" id="SSF144083">
    <property type="entry name" value="Magnesium transport protein CorA, transmembrane region"/>
    <property type="match status" value="1"/>
</dbReference>
<dbReference type="AlphaFoldDB" id="A0AAN6MPV7"/>
<reference evidence="6" key="1">
    <citation type="journal article" date="2023" name="Mol. Phylogenet. Evol.">
        <title>Genome-scale phylogeny and comparative genomics of the fungal order Sordariales.</title>
        <authorList>
            <person name="Hensen N."/>
            <person name="Bonometti L."/>
            <person name="Westerberg I."/>
            <person name="Brannstrom I.O."/>
            <person name="Guillou S."/>
            <person name="Cros-Aarteil S."/>
            <person name="Calhoun S."/>
            <person name="Haridas S."/>
            <person name="Kuo A."/>
            <person name="Mondo S."/>
            <person name="Pangilinan J."/>
            <person name="Riley R."/>
            <person name="LaButti K."/>
            <person name="Andreopoulos B."/>
            <person name="Lipzen A."/>
            <person name="Chen C."/>
            <person name="Yan M."/>
            <person name="Daum C."/>
            <person name="Ng V."/>
            <person name="Clum A."/>
            <person name="Steindorff A."/>
            <person name="Ohm R.A."/>
            <person name="Martin F."/>
            <person name="Silar P."/>
            <person name="Natvig D.O."/>
            <person name="Lalanne C."/>
            <person name="Gautier V."/>
            <person name="Ament-Velasquez S.L."/>
            <person name="Kruys A."/>
            <person name="Hutchinson M.I."/>
            <person name="Powell A.J."/>
            <person name="Barry K."/>
            <person name="Miller A.N."/>
            <person name="Grigoriev I.V."/>
            <person name="Debuchy R."/>
            <person name="Gladieux P."/>
            <person name="Hiltunen Thoren M."/>
            <person name="Johannesson H."/>
        </authorList>
    </citation>
    <scope>NUCLEOTIDE SEQUENCE</scope>
    <source>
        <strain evidence="6">CBS 103.79</strain>
    </source>
</reference>
<accession>A0AAN6MPV7</accession>
<dbReference type="EMBL" id="MU855426">
    <property type="protein sequence ID" value="KAK3903867.1"/>
    <property type="molecule type" value="Genomic_DNA"/>
</dbReference>
<sequence length="367" mass="41695">MIYFLPSVESYAIQGNQAFRQNATKDFSLPRWFWERQGWDANGFYGYVPNLAAPGGTFTSYSRFLIKELVHGKEDTYEWQFLAFATRWHQAGPTEKPKQVILCFDLTPEMASWVSARFTEMPPDWLSCPLGVYSVLAGAIVSRFDSALWGFRAPVRKIEKDRSTDNMANRFSGMHELARHITHETEVLDVAARTLSSILRSQRDYCEGVRKTSVCTESHRSIEVSEQLIQNLGLRARAFDKRLRNEIKLAFNLSAADDNATAKKILDESRSDGRDLTKLVSTMTLLFLPASFVSGFFGMNFFNYEDSMVQVSTSVWVFFAATIPVTALAFASWQYFRARSAMRLQDVEDLGVPNKALLRRSTTARVG</sequence>
<evidence type="ECO:0000313" key="6">
    <source>
        <dbReference type="EMBL" id="KAK3903867.1"/>
    </source>
</evidence>
<comment type="caution">
    <text evidence="6">The sequence shown here is derived from an EMBL/GenBank/DDBJ whole genome shotgun (WGS) entry which is preliminary data.</text>
</comment>
<evidence type="ECO:0000313" key="7">
    <source>
        <dbReference type="Proteomes" id="UP001303889"/>
    </source>
</evidence>
<name>A0AAN6MPV7_9PEZI</name>
<dbReference type="Proteomes" id="UP001303889">
    <property type="component" value="Unassembled WGS sequence"/>
</dbReference>
<keyword evidence="3 5" id="KW-1133">Transmembrane helix</keyword>
<comment type="subcellular location">
    <subcellularLocation>
        <location evidence="1">Membrane</location>
        <topology evidence="1">Multi-pass membrane protein</topology>
    </subcellularLocation>
</comment>